<reference evidence="7" key="1">
    <citation type="submission" date="2020-05" db="EMBL/GenBank/DDBJ databases">
        <authorList>
            <person name="Chiriac C."/>
            <person name="Salcher M."/>
            <person name="Ghai R."/>
            <person name="Kavagutti S V."/>
        </authorList>
    </citation>
    <scope>NUCLEOTIDE SEQUENCE</scope>
</reference>
<protein>
    <submittedName>
        <fullName evidence="7">Unannotated protein</fullName>
    </submittedName>
</protein>
<dbReference type="Pfam" id="PF14759">
    <property type="entry name" value="Reductase_C"/>
    <property type="match status" value="1"/>
</dbReference>
<dbReference type="InterPro" id="IPR028202">
    <property type="entry name" value="Reductase_C"/>
</dbReference>
<dbReference type="GO" id="GO:0016651">
    <property type="term" value="F:oxidoreductase activity, acting on NAD(P)H"/>
    <property type="evidence" value="ECO:0007669"/>
    <property type="project" value="TreeGrafter"/>
</dbReference>
<dbReference type="PANTHER" id="PTHR43557">
    <property type="entry name" value="APOPTOSIS-INDUCING FACTOR 1"/>
    <property type="match status" value="1"/>
</dbReference>
<dbReference type="InterPro" id="IPR036188">
    <property type="entry name" value="FAD/NAD-bd_sf"/>
</dbReference>
<feature type="domain" description="FAD/NAD(P)-binding" evidence="5">
    <location>
        <begin position="25"/>
        <end position="318"/>
    </location>
</feature>
<keyword evidence="3" id="KW-0274">FAD</keyword>
<evidence type="ECO:0000256" key="2">
    <source>
        <dbReference type="ARBA" id="ARBA00022630"/>
    </source>
</evidence>
<comment type="cofactor">
    <cofactor evidence="1">
        <name>FAD</name>
        <dbReference type="ChEBI" id="CHEBI:57692"/>
    </cofactor>
</comment>
<dbReference type="Gene3D" id="3.30.390.30">
    <property type="match status" value="1"/>
</dbReference>
<evidence type="ECO:0000259" key="6">
    <source>
        <dbReference type="Pfam" id="PF14759"/>
    </source>
</evidence>
<dbReference type="PRINTS" id="PR00368">
    <property type="entry name" value="FADPNR"/>
</dbReference>
<dbReference type="GO" id="GO:0005737">
    <property type="term" value="C:cytoplasm"/>
    <property type="evidence" value="ECO:0007669"/>
    <property type="project" value="TreeGrafter"/>
</dbReference>
<keyword evidence="2" id="KW-0285">Flavoprotein</keyword>
<evidence type="ECO:0000256" key="3">
    <source>
        <dbReference type="ARBA" id="ARBA00022827"/>
    </source>
</evidence>
<dbReference type="Pfam" id="PF07992">
    <property type="entry name" value="Pyr_redox_2"/>
    <property type="match status" value="1"/>
</dbReference>
<dbReference type="Gene3D" id="3.50.50.60">
    <property type="entry name" value="FAD/NAD(P)-binding domain"/>
    <property type="match status" value="2"/>
</dbReference>
<evidence type="ECO:0000259" key="5">
    <source>
        <dbReference type="Pfam" id="PF07992"/>
    </source>
</evidence>
<keyword evidence="4" id="KW-0560">Oxidoreductase</keyword>
<name>A0A6J6HW23_9ZZZZ</name>
<evidence type="ECO:0000313" key="7">
    <source>
        <dbReference type="EMBL" id="CAB4617246.1"/>
    </source>
</evidence>
<dbReference type="InterPro" id="IPR016156">
    <property type="entry name" value="FAD/NAD-linked_Rdtase_dimer_sf"/>
</dbReference>
<proteinExistence type="predicted"/>
<dbReference type="InterPro" id="IPR023753">
    <property type="entry name" value="FAD/NAD-binding_dom"/>
</dbReference>
<dbReference type="PANTHER" id="PTHR43557:SF2">
    <property type="entry name" value="RIESKE DOMAIN-CONTAINING PROTEIN-RELATED"/>
    <property type="match status" value="1"/>
</dbReference>
<evidence type="ECO:0000256" key="4">
    <source>
        <dbReference type="ARBA" id="ARBA00023002"/>
    </source>
</evidence>
<accession>A0A6J6HW23</accession>
<dbReference type="EMBL" id="CAEZVB010000013">
    <property type="protein sequence ID" value="CAB4617246.1"/>
    <property type="molecule type" value="Genomic_DNA"/>
</dbReference>
<feature type="domain" description="Reductase C-terminal" evidence="6">
    <location>
        <begin position="341"/>
        <end position="415"/>
    </location>
</feature>
<gene>
    <name evidence="7" type="ORF">UFOPK1908_00472</name>
</gene>
<dbReference type="SUPFAM" id="SSF51905">
    <property type="entry name" value="FAD/NAD(P)-binding domain"/>
    <property type="match status" value="1"/>
</dbReference>
<evidence type="ECO:0000256" key="1">
    <source>
        <dbReference type="ARBA" id="ARBA00001974"/>
    </source>
</evidence>
<organism evidence="7">
    <name type="scientific">freshwater metagenome</name>
    <dbReference type="NCBI Taxonomy" id="449393"/>
    <lineage>
        <taxon>unclassified sequences</taxon>
        <taxon>metagenomes</taxon>
        <taxon>ecological metagenomes</taxon>
    </lineage>
</organism>
<dbReference type="SUPFAM" id="SSF55424">
    <property type="entry name" value="FAD/NAD-linked reductases, dimerisation (C-terminal) domain"/>
    <property type="match status" value="1"/>
</dbReference>
<dbReference type="AlphaFoldDB" id="A0A6J6HW23"/>
<dbReference type="InterPro" id="IPR050446">
    <property type="entry name" value="FAD-oxidoreductase/Apoptosis"/>
</dbReference>
<dbReference type="PRINTS" id="PR00411">
    <property type="entry name" value="PNDRDTASEI"/>
</dbReference>
<sequence length="420" mass="44649">MEFAEPVRCRSKNSEGDLVKANGVVVIVGAGLAGIRTAEELRRLGHTGRIVMLGAESLPPYDRPPLSKGALAKDDATPPFLLEPEALAALNVELQLSTEVVGVDTVAHTVATAHGATVDYDVLVIATGAHPRLLGGAPVREGLHVLRTFEDSKRIAADIRRGGRLVVIGGGFIGCEVVATARSMGAEVSMIEALSTPLQLPVGEFIGKYVADLHRENGVDLHCDSLVTRLIGDEKLEGVELSTGEVVEAAAVVVGLGVAPTIEWLKESGLHIDNGVRCDSSGRTSATDVFAVGDVAHWKSTTGREGRHEHWTSAIDQARVVAANILASGDDPLEHLHDLPYFWSDMYGLKLQALGWPGGSYETHVMHLGPSKDKLVVLYSDEDRFIGTVGISAPRIVMSTRTMLQTSTSIDEAKATLLSA</sequence>